<keyword evidence="1" id="KW-1133">Transmembrane helix</keyword>
<keyword evidence="1" id="KW-0472">Membrane</keyword>
<dbReference type="AlphaFoldDB" id="A0A1N6MY06"/>
<dbReference type="Proteomes" id="UP000196435">
    <property type="component" value="Unassembled WGS sequence"/>
</dbReference>
<evidence type="ECO:0000313" key="2">
    <source>
        <dbReference type="EMBL" id="SIP73599.1"/>
    </source>
</evidence>
<gene>
    <name evidence="2" type="ORF">XIS1_400008</name>
</gene>
<organism evidence="2 3">
    <name type="scientific">Xenorhabdus innexi</name>
    <dbReference type="NCBI Taxonomy" id="290109"/>
    <lineage>
        <taxon>Bacteria</taxon>
        <taxon>Pseudomonadati</taxon>
        <taxon>Pseudomonadota</taxon>
        <taxon>Gammaproteobacteria</taxon>
        <taxon>Enterobacterales</taxon>
        <taxon>Morganellaceae</taxon>
        <taxon>Xenorhabdus</taxon>
    </lineage>
</organism>
<evidence type="ECO:0000256" key="1">
    <source>
        <dbReference type="SAM" id="Phobius"/>
    </source>
</evidence>
<name>A0A1N6MY06_9GAMM</name>
<accession>A0A1N6MY06</accession>
<reference evidence="3" key="1">
    <citation type="submission" date="2016-12" db="EMBL/GenBank/DDBJ databases">
        <authorList>
            <person name="Gaudriault S."/>
        </authorList>
    </citation>
    <scope>NUCLEOTIDE SEQUENCE [LARGE SCALE GENOMIC DNA]</scope>
    <source>
        <strain evidence="3">HGB1681 (deposited as PTA-6826 in the American Type Culture Collection)</strain>
    </source>
</reference>
<sequence length="40" mass="4611">MAEKPVFQIYPDVFNATQSFIIPLGLTSDIFFIIIYQCLN</sequence>
<proteinExistence type="predicted"/>
<dbReference type="EMBL" id="FTLG01000182">
    <property type="protein sequence ID" value="SIP73599.1"/>
    <property type="molecule type" value="Genomic_DNA"/>
</dbReference>
<keyword evidence="1" id="KW-0812">Transmembrane</keyword>
<feature type="transmembrane region" description="Helical" evidence="1">
    <location>
        <begin position="20"/>
        <end position="39"/>
    </location>
</feature>
<evidence type="ECO:0000313" key="3">
    <source>
        <dbReference type="Proteomes" id="UP000196435"/>
    </source>
</evidence>
<protein>
    <submittedName>
        <fullName evidence="2">Uncharacterized protein</fullName>
    </submittedName>
</protein>